<sequence>MNIYYINISTWRWIEAVALTSEERTAMTPAVAERMRNSDEGGFRRKRGYQQPRFLFFYFTS</sequence>
<organism evidence="1 2">
    <name type="scientific">Dictyobacter kobayashii</name>
    <dbReference type="NCBI Taxonomy" id="2014872"/>
    <lineage>
        <taxon>Bacteria</taxon>
        <taxon>Bacillati</taxon>
        <taxon>Chloroflexota</taxon>
        <taxon>Ktedonobacteria</taxon>
        <taxon>Ktedonobacterales</taxon>
        <taxon>Dictyobacteraceae</taxon>
        <taxon>Dictyobacter</taxon>
    </lineage>
</organism>
<dbReference type="Proteomes" id="UP000287188">
    <property type="component" value="Unassembled WGS sequence"/>
</dbReference>
<reference evidence="2" key="1">
    <citation type="submission" date="2018-12" db="EMBL/GenBank/DDBJ databases">
        <title>Tengunoibacter tsumagoiensis gen. nov., sp. nov., Dictyobacter kobayashii sp. nov., D. alpinus sp. nov., and D. joshuensis sp. nov. and description of Dictyobacteraceae fam. nov. within the order Ktedonobacterales isolated from Tengu-no-mugimeshi.</title>
        <authorList>
            <person name="Wang C.M."/>
            <person name="Zheng Y."/>
            <person name="Sakai Y."/>
            <person name="Toyoda A."/>
            <person name="Minakuchi Y."/>
            <person name="Abe K."/>
            <person name="Yokota A."/>
            <person name="Yabe S."/>
        </authorList>
    </citation>
    <scope>NUCLEOTIDE SEQUENCE [LARGE SCALE GENOMIC DNA]</scope>
    <source>
        <strain evidence="2">Uno11</strain>
    </source>
</reference>
<protein>
    <submittedName>
        <fullName evidence="1">Uncharacterized protein</fullName>
    </submittedName>
</protein>
<comment type="caution">
    <text evidence="1">The sequence shown here is derived from an EMBL/GenBank/DDBJ whole genome shotgun (WGS) entry which is preliminary data.</text>
</comment>
<proteinExistence type="predicted"/>
<evidence type="ECO:0000313" key="1">
    <source>
        <dbReference type="EMBL" id="GCE17119.1"/>
    </source>
</evidence>
<dbReference type="EMBL" id="BIFS01000001">
    <property type="protein sequence ID" value="GCE17119.1"/>
    <property type="molecule type" value="Genomic_DNA"/>
</dbReference>
<dbReference type="AlphaFoldDB" id="A0A402ADD2"/>
<keyword evidence="2" id="KW-1185">Reference proteome</keyword>
<evidence type="ECO:0000313" key="2">
    <source>
        <dbReference type="Proteomes" id="UP000287188"/>
    </source>
</evidence>
<accession>A0A402ADD2</accession>
<gene>
    <name evidence="1" type="ORF">KDK_09190</name>
</gene>
<name>A0A402ADD2_9CHLR</name>